<evidence type="ECO:0000313" key="2">
    <source>
        <dbReference type="EMBL" id="EFX05876.1"/>
    </source>
</evidence>
<dbReference type="InParanoid" id="F0XAJ9"/>
<dbReference type="eggNOG" id="ENOG502RS5P">
    <property type="taxonomic scope" value="Eukaryota"/>
</dbReference>
<organism evidence="3">
    <name type="scientific">Grosmannia clavigera (strain kw1407 / UAMH 11150)</name>
    <name type="common">Blue stain fungus</name>
    <name type="synonym">Graphiocladiella clavigera</name>
    <dbReference type="NCBI Taxonomy" id="655863"/>
    <lineage>
        <taxon>Eukaryota</taxon>
        <taxon>Fungi</taxon>
        <taxon>Dikarya</taxon>
        <taxon>Ascomycota</taxon>
        <taxon>Pezizomycotina</taxon>
        <taxon>Sordariomycetes</taxon>
        <taxon>Sordariomycetidae</taxon>
        <taxon>Ophiostomatales</taxon>
        <taxon>Ophiostomataceae</taxon>
        <taxon>Leptographium</taxon>
    </lineage>
</organism>
<dbReference type="AlphaFoldDB" id="F0XAJ9"/>
<dbReference type="Proteomes" id="UP000007796">
    <property type="component" value="Unassembled WGS sequence"/>
</dbReference>
<name>F0XAJ9_GROCL</name>
<feature type="compositionally biased region" description="Low complexity" evidence="1">
    <location>
        <begin position="123"/>
        <end position="134"/>
    </location>
</feature>
<feature type="compositionally biased region" description="Gly residues" evidence="1">
    <location>
        <begin position="173"/>
        <end position="194"/>
    </location>
</feature>
<dbReference type="OrthoDB" id="5365739at2759"/>
<accession>F0XAJ9</accession>
<evidence type="ECO:0000313" key="3">
    <source>
        <dbReference type="Proteomes" id="UP000007796"/>
    </source>
</evidence>
<dbReference type="GeneID" id="25977101"/>
<feature type="region of interest" description="Disordered" evidence="1">
    <location>
        <begin position="173"/>
        <end position="247"/>
    </location>
</feature>
<dbReference type="EMBL" id="GL629735">
    <property type="protein sequence ID" value="EFX05876.1"/>
    <property type="molecule type" value="Genomic_DNA"/>
</dbReference>
<feature type="compositionally biased region" description="Polar residues" evidence="1">
    <location>
        <begin position="222"/>
        <end position="232"/>
    </location>
</feature>
<feature type="compositionally biased region" description="Basic residues" evidence="1">
    <location>
        <begin position="195"/>
        <end position="205"/>
    </location>
</feature>
<proteinExistence type="predicted"/>
<protein>
    <submittedName>
        <fullName evidence="2">Uncharacterized protein</fullName>
    </submittedName>
</protein>
<dbReference type="HOGENOM" id="CLU_655683_0_0_1"/>
<dbReference type="RefSeq" id="XP_014175358.1">
    <property type="nucleotide sequence ID" value="XM_014319883.1"/>
</dbReference>
<feature type="region of interest" description="Disordered" evidence="1">
    <location>
        <begin position="123"/>
        <end position="154"/>
    </location>
</feature>
<gene>
    <name evidence="2" type="ORF">CMQ_3945</name>
</gene>
<evidence type="ECO:0000256" key="1">
    <source>
        <dbReference type="SAM" id="MobiDB-lite"/>
    </source>
</evidence>
<reference evidence="2 3" key="1">
    <citation type="journal article" date="2011" name="Proc. Natl. Acad. Sci. U.S.A.">
        <title>Genome and transcriptome analyses of the mountain pine beetle-fungal symbiont Grosmannia clavigera, a lodgepole pine pathogen.</title>
        <authorList>
            <person name="DiGuistini S."/>
            <person name="Wang Y."/>
            <person name="Liao N.Y."/>
            <person name="Taylor G."/>
            <person name="Tanguay P."/>
            <person name="Feau N."/>
            <person name="Henrissat B."/>
            <person name="Chan S.K."/>
            <person name="Hesse-Orce U."/>
            <person name="Alamouti S.M."/>
            <person name="Tsui C.K.M."/>
            <person name="Docking R.T."/>
            <person name="Levasseur A."/>
            <person name="Haridas S."/>
            <person name="Robertson G."/>
            <person name="Birol I."/>
            <person name="Holt R.A."/>
            <person name="Marra M.A."/>
            <person name="Hamelin R.C."/>
            <person name="Hirst M."/>
            <person name="Jones S.J.M."/>
            <person name="Bohlmann J."/>
            <person name="Breuil C."/>
        </authorList>
    </citation>
    <scope>NUCLEOTIDE SEQUENCE [LARGE SCALE GENOMIC DNA]</scope>
    <source>
        <strain evidence="3">kw1407 / UAMH 11150</strain>
    </source>
</reference>
<sequence length="425" mass="43140">MNRPALCSVLERVPRRILPSSAIALRSAAAAVFFSTTPSQRKLKQVPARRDRVAAAASEVGALGAAGAFGRGDGDKAAAAVPVADARSLGAPRPAMAAGGSSSGNLTSSNAITASSTISASKVINMRSLPRRPSNGGGGGSSFPGPTGVWSGFSGNARTGRFAGSRMGGIGGGAGAGGGRNGGRASGRAGGAGGGRKRRPMKRRGKGGEDEEGGGKRGQQQEPNALTVQEQTWLEEREVGTATTYRPSLTRESLEGYGPAVASSTSAAANTGAVLRAMRVLGGGMPFCAELPNPTAAYDRLMSGQPVFFDSVAERTAAEEALLSKRLVKQLSKNGQDGKDGKALRAIAPVRVATKTAILDTTVRGLYANGDSQTATGGGAVFEALRRYRSKDATWSAAAGRAVENKVRSLLPAMAGSKGGQAARQ</sequence>
<dbReference type="STRING" id="655863.F0XAJ9"/>
<keyword evidence="3" id="KW-1185">Reference proteome</keyword>